<name>A0A8E2JAT2_9PEZI</name>
<dbReference type="Gene3D" id="2.30.30.40">
    <property type="entry name" value="SH3 Domains"/>
    <property type="match status" value="1"/>
</dbReference>
<dbReference type="SUPFAM" id="SSF50044">
    <property type="entry name" value="SH3-domain"/>
    <property type="match status" value="1"/>
</dbReference>
<keyword evidence="4" id="KW-1185">Reference proteome</keyword>
<protein>
    <recommendedName>
        <fullName evidence="2">SH3 domain-containing protein</fullName>
    </recommendedName>
</protein>
<dbReference type="AlphaFoldDB" id="A0A8E2JAT2"/>
<sequence length="459" mass="52035">MTKQSKKALQELESLNKDEYVFAFGPDDTYLFGTPFGYACHDIPLEISWLVDQGQIKKIQWASFGDTPDSWFISYERLGNHFSHWGTGVPFQLEQWLNATNTSDQIRPRFICDRSLKVVLGANGSFVAWNQAGLTCAGLPLKLEETLRMWWGYDSWIRGPPELITFTTDDSYFAISGSGGLGPNRCSTMTRDSFSRPERTASWLVKLTSAQHFSLDPHTVGQHVIIEKSKPDKHIRFNYSMLTSLKEQQLPDILHGIMNYGYDRGWSYSDQPGVQQYAIARHGGCATHDRVELFLQKGEVIKVIEIKGQFWVIGENARGKKGWIHRNWIDMVAESEIPKNPAEVYKIWKISCDAAFAKGGIQEFPELPQSTKFCKAASCVGVKKEPGSLGACQHDVAKLLRGSGAYSFDFLKTERNAWHPDKFGQRCNPEKKALLQKKSEELFVIFGLLMEIEKKTGRK</sequence>
<dbReference type="OrthoDB" id="3797359at2759"/>
<dbReference type="CDD" id="cd00174">
    <property type="entry name" value="SH3"/>
    <property type="match status" value="1"/>
</dbReference>
<dbReference type="EMBL" id="KV745360">
    <property type="protein sequence ID" value="OCK75124.1"/>
    <property type="molecule type" value="Genomic_DNA"/>
</dbReference>
<proteinExistence type="predicted"/>
<reference evidence="3 4" key="1">
    <citation type="journal article" date="2016" name="Nat. Commun.">
        <title>Ectomycorrhizal ecology is imprinted in the genome of the dominant symbiotic fungus Cenococcum geophilum.</title>
        <authorList>
            <consortium name="DOE Joint Genome Institute"/>
            <person name="Peter M."/>
            <person name="Kohler A."/>
            <person name="Ohm R.A."/>
            <person name="Kuo A."/>
            <person name="Krutzmann J."/>
            <person name="Morin E."/>
            <person name="Arend M."/>
            <person name="Barry K.W."/>
            <person name="Binder M."/>
            <person name="Choi C."/>
            <person name="Clum A."/>
            <person name="Copeland A."/>
            <person name="Grisel N."/>
            <person name="Haridas S."/>
            <person name="Kipfer T."/>
            <person name="LaButti K."/>
            <person name="Lindquist E."/>
            <person name="Lipzen A."/>
            <person name="Maire R."/>
            <person name="Meier B."/>
            <person name="Mihaltcheva S."/>
            <person name="Molinier V."/>
            <person name="Murat C."/>
            <person name="Poggeler S."/>
            <person name="Quandt C.A."/>
            <person name="Sperisen C."/>
            <person name="Tritt A."/>
            <person name="Tisserant E."/>
            <person name="Crous P.W."/>
            <person name="Henrissat B."/>
            <person name="Nehls U."/>
            <person name="Egli S."/>
            <person name="Spatafora J.W."/>
            <person name="Grigoriev I.V."/>
            <person name="Martin F.M."/>
        </authorList>
    </citation>
    <scope>NUCLEOTIDE SEQUENCE [LARGE SCALE GENOMIC DNA]</scope>
    <source>
        <strain evidence="3 4">CBS 459.81</strain>
    </source>
</reference>
<evidence type="ECO:0000313" key="3">
    <source>
        <dbReference type="EMBL" id="OCK75124.1"/>
    </source>
</evidence>
<evidence type="ECO:0000259" key="2">
    <source>
        <dbReference type="Pfam" id="PF07653"/>
    </source>
</evidence>
<organism evidence="3 4">
    <name type="scientific">Lepidopterella palustris CBS 459.81</name>
    <dbReference type="NCBI Taxonomy" id="1314670"/>
    <lineage>
        <taxon>Eukaryota</taxon>
        <taxon>Fungi</taxon>
        <taxon>Dikarya</taxon>
        <taxon>Ascomycota</taxon>
        <taxon>Pezizomycotina</taxon>
        <taxon>Dothideomycetes</taxon>
        <taxon>Pleosporomycetidae</taxon>
        <taxon>Mytilinidiales</taxon>
        <taxon>Argynnaceae</taxon>
        <taxon>Lepidopterella</taxon>
    </lineage>
</organism>
<dbReference type="Proteomes" id="UP000250266">
    <property type="component" value="Unassembled WGS sequence"/>
</dbReference>
<accession>A0A8E2JAT2</accession>
<evidence type="ECO:0000256" key="1">
    <source>
        <dbReference type="ARBA" id="ARBA00022443"/>
    </source>
</evidence>
<dbReference type="InterPro" id="IPR001452">
    <property type="entry name" value="SH3_domain"/>
</dbReference>
<evidence type="ECO:0000313" key="4">
    <source>
        <dbReference type="Proteomes" id="UP000250266"/>
    </source>
</evidence>
<feature type="domain" description="SH3" evidence="2">
    <location>
        <begin position="293"/>
        <end position="329"/>
    </location>
</feature>
<keyword evidence="1" id="KW-0728">SH3 domain</keyword>
<dbReference type="InterPro" id="IPR036028">
    <property type="entry name" value="SH3-like_dom_sf"/>
</dbReference>
<dbReference type="Pfam" id="PF07653">
    <property type="entry name" value="SH3_2"/>
    <property type="match status" value="1"/>
</dbReference>
<gene>
    <name evidence="3" type="ORF">K432DRAFT_362578</name>
</gene>